<evidence type="ECO:0000313" key="4">
    <source>
        <dbReference type="Proteomes" id="UP001143463"/>
    </source>
</evidence>
<accession>A0A9W6UCK5</accession>
<evidence type="ECO:0000313" key="3">
    <source>
        <dbReference type="EMBL" id="GLL15635.1"/>
    </source>
</evidence>
<reference evidence="3" key="2">
    <citation type="submission" date="2023-01" db="EMBL/GenBank/DDBJ databases">
        <authorList>
            <person name="Sun Q."/>
            <person name="Evtushenko L."/>
        </authorList>
    </citation>
    <scope>NUCLEOTIDE SEQUENCE</scope>
    <source>
        <strain evidence="3">VKM Ac-1069</strain>
    </source>
</reference>
<dbReference type="InterPro" id="IPR016181">
    <property type="entry name" value="Acyl_CoA_acyltransferase"/>
</dbReference>
<evidence type="ECO:0000259" key="2">
    <source>
        <dbReference type="PROSITE" id="PS51186"/>
    </source>
</evidence>
<dbReference type="Pfam" id="PF00583">
    <property type="entry name" value="Acetyltransf_1"/>
    <property type="match status" value="1"/>
</dbReference>
<comment type="caution">
    <text evidence="3">The sequence shown here is derived from an EMBL/GenBank/DDBJ whole genome shotgun (WGS) entry which is preliminary data.</text>
</comment>
<name>A0A9W6UCK5_9PSEU</name>
<organism evidence="3 4">
    <name type="scientific">Pseudonocardia halophobica</name>
    <dbReference type="NCBI Taxonomy" id="29401"/>
    <lineage>
        <taxon>Bacteria</taxon>
        <taxon>Bacillati</taxon>
        <taxon>Actinomycetota</taxon>
        <taxon>Actinomycetes</taxon>
        <taxon>Pseudonocardiales</taxon>
        <taxon>Pseudonocardiaceae</taxon>
        <taxon>Pseudonocardia</taxon>
    </lineage>
</organism>
<dbReference type="CDD" id="cd04301">
    <property type="entry name" value="NAT_SF"/>
    <property type="match status" value="1"/>
</dbReference>
<dbReference type="EMBL" id="BSFQ01000051">
    <property type="protein sequence ID" value="GLL15635.1"/>
    <property type="molecule type" value="Genomic_DNA"/>
</dbReference>
<dbReference type="PROSITE" id="PS51186">
    <property type="entry name" value="GNAT"/>
    <property type="match status" value="1"/>
</dbReference>
<dbReference type="RefSeq" id="WP_051738257.1">
    <property type="nucleotide sequence ID" value="NZ_BAAAUZ010000059.1"/>
</dbReference>
<dbReference type="InterPro" id="IPR024035">
    <property type="entry name" value="MSMEG_0567_GNAT"/>
</dbReference>
<feature type="domain" description="N-acetyltransferase" evidence="2">
    <location>
        <begin position="69"/>
        <end position="213"/>
    </location>
</feature>
<feature type="region of interest" description="Disordered" evidence="1">
    <location>
        <begin position="1"/>
        <end position="51"/>
    </location>
</feature>
<dbReference type="GO" id="GO:0016747">
    <property type="term" value="F:acyltransferase activity, transferring groups other than amino-acyl groups"/>
    <property type="evidence" value="ECO:0007669"/>
    <property type="project" value="InterPro"/>
</dbReference>
<evidence type="ECO:0000256" key="1">
    <source>
        <dbReference type="SAM" id="MobiDB-lite"/>
    </source>
</evidence>
<proteinExistence type="predicted"/>
<dbReference type="Proteomes" id="UP001143463">
    <property type="component" value="Unassembled WGS sequence"/>
</dbReference>
<gene>
    <name evidence="3" type="ORF">GCM10017577_67870</name>
</gene>
<reference evidence="3" key="1">
    <citation type="journal article" date="2014" name="Int. J. Syst. Evol. Microbiol.">
        <title>Complete genome sequence of Corynebacterium casei LMG S-19264T (=DSM 44701T), isolated from a smear-ripened cheese.</title>
        <authorList>
            <consortium name="US DOE Joint Genome Institute (JGI-PGF)"/>
            <person name="Walter F."/>
            <person name="Albersmeier A."/>
            <person name="Kalinowski J."/>
            <person name="Ruckert C."/>
        </authorList>
    </citation>
    <scope>NUCLEOTIDE SEQUENCE</scope>
    <source>
        <strain evidence="3">VKM Ac-1069</strain>
    </source>
</reference>
<sequence length="227" mass="24171">MTAVMPERAGFPAPHAVGRPDNPGLGAPRPGDARLGDPGPGDPRPAGTVRPARIRPVRAVNVLVGVDPVACRPATDPAARAAHLAIRHAVFVEEQGVFEDSDLDAHDTREDVVHVLATHLGRPAGTVRLYPTGRPGEWLGDRLAVLPEFRSAAIGGPLVRFAVETAGARDGLRMRAHVQLPNERFFHRLGWTTDGPVEPYVGHPHIPMSTPLAGPTTPWLAGPRRAA</sequence>
<protein>
    <recommendedName>
        <fullName evidence="2">N-acetyltransferase domain-containing protein</fullName>
    </recommendedName>
</protein>
<keyword evidence="4" id="KW-1185">Reference proteome</keyword>
<dbReference type="InterPro" id="IPR000182">
    <property type="entry name" value="GNAT_dom"/>
</dbReference>
<dbReference type="AlphaFoldDB" id="A0A9W6UCK5"/>
<dbReference type="SUPFAM" id="SSF55729">
    <property type="entry name" value="Acyl-CoA N-acyltransferases (Nat)"/>
    <property type="match status" value="1"/>
</dbReference>
<dbReference type="NCBIfam" id="TIGR04045">
    <property type="entry name" value="MSMEG_0567_GNAT"/>
    <property type="match status" value="1"/>
</dbReference>
<dbReference type="Gene3D" id="3.40.630.30">
    <property type="match status" value="1"/>
</dbReference>